<organism evidence="2 3">
    <name type="scientific">Kitasatospora xanthocidica</name>
    <dbReference type="NCBI Taxonomy" id="83382"/>
    <lineage>
        <taxon>Bacteria</taxon>
        <taxon>Bacillati</taxon>
        <taxon>Actinomycetota</taxon>
        <taxon>Actinomycetes</taxon>
        <taxon>Kitasatosporales</taxon>
        <taxon>Streptomycetaceae</taxon>
        <taxon>Kitasatospora</taxon>
    </lineage>
</organism>
<feature type="compositionally biased region" description="Basic and acidic residues" evidence="1">
    <location>
        <begin position="1"/>
        <end position="12"/>
    </location>
</feature>
<name>A0A372ZP67_9ACTN</name>
<dbReference type="RefSeq" id="WP_117486007.1">
    <property type="nucleotide sequence ID" value="NZ_QVIG01000001.1"/>
</dbReference>
<evidence type="ECO:0000313" key="3">
    <source>
        <dbReference type="Proteomes" id="UP000263377"/>
    </source>
</evidence>
<keyword evidence="3" id="KW-1185">Reference proteome</keyword>
<evidence type="ECO:0000256" key="1">
    <source>
        <dbReference type="SAM" id="MobiDB-lite"/>
    </source>
</evidence>
<dbReference type="Proteomes" id="UP000263377">
    <property type="component" value="Unassembled WGS sequence"/>
</dbReference>
<protein>
    <submittedName>
        <fullName evidence="2">Uncharacterized protein</fullName>
    </submittedName>
</protein>
<evidence type="ECO:0000313" key="2">
    <source>
        <dbReference type="EMBL" id="RGD57190.1"/>
    </source>
</evidence>
<proteinExistence type="predicted"/>
<feature type="region of interest" description="Disordered" evidence="1">
    <location>
        <begin position="1"/>
        <end position="41"/>
    </location>
</feature>
<gene>
    <name evidence="2" type="ORF">DR950_04710</name>
</gene>
<reference evidence="2 3" key="1">
    <citation type="submission" date="2018-08" db="EMBL/GenBank/DDBJ databases">
        <title>Diversity &amp; Physiological Properties of Lignin-Decomposing Actinobacteria from Soil.</title>
        <authorList>
            <person name="Roh S.G."/>
            <person name="Kim S.B."/>
        </authorList>
    </citation>
    <scope>NUCLEOTIDE SEQUENCE [LARGE SCALE GENOMIC DNA]</scope>
    <source>
        <strain evidence="2 3">MMS17-GH009</strain>
    </source>
</reference>
<accession>A0A372ZP67</accession>
<dbReference type="AlphaFoldDB" id="A0A372ZP67"/>
<sequence>MTMEEFHDEHRAWTPTPQLPRLAPPVDRTGHSGGALGQAPGVEADSFWDDLASVAQVAAPIALAAL</sequence>
<dbReference type="EMBL" id="QVIG01000001">
    <property type="protein sequence ID" value="RGD57190.1"/>
    <property type="molecule type" value="Genomic_DNA"/>
</dbReference>
<comment type="caution">
    <text evidence="2">The sequence shown here is derived from an EMBL/GenBank/DDBJ whole genome shotgun (WGS) entry which is preliminary data.</text>
</comment>